<dbReference type="CDD" id="cd09630">
    <property type="entry name" value="CDH_like_cytochrome"/>
    <property type="match status" value="1"/>
</dbReference>
<feature type="transmembrane region" description="Helical" evidence="7">
    <location>
        <begin position="243"/>
        <end position="266"/>
    </location>
</feature>
<dbReference type="GO" id="GO:0016020">
    <property type="term" value="C:membrane"/>
    <property type="evidence" value="ECO:0007669"/>
    <property type="project" value="UniProtKB-SubCell"/>
</dbReference>
<dbReference type="PROSITE" id="PS50939">
    <property type="entry name" value="CYTOCHROME_B561"/>
    <property type="match status" value="1"/>
</dbReference>
<dbReference type="SMART" id="SM00664">
    <property type="entry name" value="DoH"/>
    <property type="match status" value="1"/>
</dbReference>
<dbReference type="SUPFAM" id="SSF49344">
    <property type="entry name" value="CBD9-like"/>
    <property type="match status" value="1"/>
</dbReference>
<keyword evidence="4" id="KW-0249">Electron transport</keyword>
<dbReference type="AlphaFoldDB" id="A0AAV0APW5"/>
<evidence type="ECO:0000256" key="2">
    <source>
        <dbReference type="ARBA" id="ARBA00022448"/>
    </source>
</evidence>
<dbReference type="CDD" id="cd08760">
    <property type="entry name" value="Cyt_b561_FRRS1_like"/>
    <property type="match status" value="1"/>
</dbReference>
<dbReference type="Pfam" id="PF16010">
    <property type="entry name" value="CDH-cyt"/>
    <property type="match status" value="1"/>
</dbReference>
<dbReference type="EMBL" id="CALTRL010001096">
    <property type="protein sequence ID" value="CAH7670941.1"/>
    <property type="molecule type" value="Genomic_DNA"/>
</dbReference>
<dbReference type="Pfam" id="PF03188">
    <property type="entry name" value="Cytochrom_B561"/>
    <property type="match status" value="1"/>
</dbReference>
<keyword evidence="6 7" id="KW-0472">Membrane</keyword>
<dbReference type="Gene3D" id="2.60.40.1210">
    <property type="entry name" value="Cellobiose dehydrogenase, cytochrome domain"/>
    <property type="match status" value="1"/>
</dbReference>
<proteinExistence type="predicted"/>
<dbReference type="InterPro" id="IPR005018">
    <property type="entry name" value="DOMON_domain"/>
</dbReference>
<keyword evidence="2" id="KW-0813">Transport</keyword>
<feature type="transmembrane region" description="Helical" evidence="7">
    <location>
        <begin position="287"/>
        <end position="307"/>
    </location>
</feature>
<dbReference type="SMART" id="SM00665">
    <property type="entry name" value="B561"/>
    <property type="match status" value="1"/>
</dbReference>
<accession>A0AAV0APW5</accession>
<name>A0AAV0APW5_PHAPC</name>
<evidence type="ECO:0000256" key="7">
    <source>
        <dbReference type="SAM" id="Phobius"/>
    </source>
</evidence>
<evidence type="ECO:0000256" key="5">
    <source>
        <dbReference type="ARBA" id="ARBA00022989"/>
    </source>
</evidence>
<comment type="subcellular location">
    <subcellularLocation>
        <location evidence="1">Membrane</location>
    </subcellularLocation>
</comment>
<dbReference type="InterPro" id="IPR015920">
    <property type="entry name" value="Cellobiose_DH-like_cyt"/>
</dbReference>
<feature type="transmembrane region" description="Helical" evidence="7">
    <location>
        <begin position="384"/>
        <end position="406"/>
    </location>
</feature>
<dbReference type="InterPro" id="IPR006593">
    <property type="entry name" value="Cyt_b561/ferric_Rdtase_TM"/>
</dbReference>
<evidence type="ECO:0000313" key="10">
    <source>
        <dbReference type="Proteomes" id="UP001153365"/>
    </source>
</evidence>
<sequence length="448" mass="50098">MCCCANSFESSSYANLGTRRASTSCKIIHLPNCDSFIDAVSLSKIDFVLLLATSSTGLNKNWTTAKIQTSLFQSSISTNSTHAYFEIKFHILREEFGWFALGIGTRMSNSQMMIMWPCSRNCTSRGKWERSYRRASGHVLPTPIRLYEAKDTQIQIQENSLPGSLLSISYFRPLNISDLDRLQRAPDQKIIWAMSSSPVNSFQQSLGLQFHDRGFGAVVIDLSLPAEVGYAGYEHKHLKAHDILITLHATFLSIAWVLCAPGAVIAARFSRNHGSSHWVQMHWMLQALNILLTLIGIAFASIAVGMASHIDTIQKRLGFFVLMCLFGQGIEGYYIHCSARNSRTRRPIQNWLHIIFGCALIIIAWFTIAFGIKEWEFLGRGTPLIVSVLMGFSCGLVIFLYLVLVFHSKNKNLGMNKKSSEDPAKKEESLATIRAISPVEKINKSCNG</sequence>
<dbReference type="PANTHER" id="PTHR47797:SF3">
    <property type="entry name" value="CYTOCHROME B561 DOMAIN-CONTAINING PROTEIN"/>
    <property type="match status" value="1"/>
</dbReference>
<keyword evidence="3 7" id="KW-0812">Transmembrane</keyword>
<evidence type="ECO:0000256" key="4">
    <source>
        <dbReference type="ARBA" id="ARBA00022982"/>
    </source>
</evidence>
<comment type="caution">
    <text evidence="9">The sequence shown here is derived from an EMBL/GenBank/DDBJ whole genome shotgun (WGS) entry which is preliminary data.</text>
</comment>
<dbReference type="PANTHER" id="PTHR47797">
    <property type="entry name" value="DEHYDROGENASE, PUTATIVE (AFU_ORTHOLOGUE AFUA_8G05805)-RELATED"/>
    <property type="match status" value="1"/>
</dbReference>
<feature type="transmembrane region" description="Helical" evidence="7">
    <location>
        <begin position="351"/>
        <end position="372"/>
    </location>
</feature>
<evidence type="ECO:0000256" key="6">
    <source>
        <dbReference type="ARBA" id="ARBA00023136"/>
    </source>
</evidence>
<evidence type="ECO:0000259" key="8">
    <source>
        <dbReference type="PROSITE" id="PS50939"/>
    </source>
</evidence>
<reference evidence="9" key="1">
    <citation type="submission" date="2022-06" db="EMBL/GenBank/DDBJ databases">
        <authorList>
            <consortium name="SYNGENTA / RWTH Aachen University"/>
        </authorList>
    </citation>
    <scope>NUCLEOTIDE SEQUENCE</scope>
</reference>
<gene>
    <name evidence="9" type="ORF">PPACK8108_LOCUS5691</name>
</gene>
<evidence type="ECO:0000256" key="3">
    <source>
        <dbReference type="ARBA" id="ARBA00022692"/>
    </source>
</evidence>
<keyword evidence="10" id="KW-1185">Reference proteome</keyword>
<evidence type="ECO:0000256" key="1">
    <source>
        <dbReference type="ARBA" id="ARBA00004370"/>
    </source>
</evidence>
<dbReference type="Proteomes" id="UP001153365">
    <property type="component" value="Unassembled WGS sequence"/>
</dbReference>
<organism evidence="9 10">
    <name type="scientific">Phakopsora pachyrhizi</name>
    <name type="common">Asian soybean rust disease fungus</name>
    <dbReference type="NCBI Taxonomy" id="170000"/>
    <lineage>
        <taxon>Eukaryota</taxon>
        <taxon>Fungi</taxon>
        <taxon>Dikarya</taxon>
        <taxon>Basidiomycota</taxon>
        <taxon>Pucciniomycotina</taxon>
        <taxon>Pucciniomycetes</taxon>
        <taxon>Pucciniales</taxon>
        <taxon>Phakopsoraceae</taxon>
        <taxon>Phakopsora</taxon>
    </lineage>
</organism>
<keyword evidence="5 7" id="KW-1133">Transmembrane helix</keyword>
<evidence type="ECO:0000313" key="9">
    <source>
        <dbReference type="EMBL" id="CAH7670941.1"/>
    </source>
</evidence>
<feature type="transmembrane region" description="Helical" evidence="7">
    <location>
        <begin position="319"/>
        <end position="339"/>
    </location>
</feature>
<feature type="domain" description="Cytochrome b561" evidence="8">
    <location>
        <begin position="211"/>
        <end position="409"/>
    </location>
</feature>
<protein>
    <submittedName>
        <fullName evidence="9">Expressed protein</fullName>
    </submittedName>
</protein>